<dbReference type="GO" id="GO:0005879">
    <property type="term" value="C:axonemal microtubule"/>
    <property type="evidence" value="ECO:0007669"/>
    <property type="project" value="InterPro"/>
</dbReference>
<keyword evidence="5" id="KW-0966">Cell projection</keyword>
<evidence type="ECO:0000256" key="6">
    <source>
        <dbReference type="ARBA" id="ARBA00038014"/>
    </source>
</evidence>
<dbReference type="PANTHER" id="PTHR20899:SF1">
    <property type="entry name" value="PIERCER OF MICROTUBULE WALL 1 PROTEIN"/>
    <property type="match status" value="1"/>
</dbReference>
<protein>
    <submittedName>
        <fullName evidence="7">Uncharacterized protein</fullName>
    </submittedName>
</protein>
<evidence type="ECO:0000256" key="1">
    <source>
        <dbReference type="ARBA" id="ARBA00004138"/>
    </source>
</evidence>
<keyword evidence="3" id="KW-0963">Cytoplasm</keyword>
<comment type="subcellular location">
    <subcellularLocation>
        <location evidence="1">Cell projection</location>
        <location evidence="1">Cilium</location>
    </subcellularLocation>
    <subcellularLocation>
        <location evidence="2">Cytoplasm</location>
        <location evidence="2">Cytoskeleton</location>
    </subcellularLocation>
</comment>
<dbReference type="Proteomes" id="UP001152798">
    <property type="component" value="Chromosome 1"/>
</dbReference>
<sequence>MDCQTSDFYKTCVLPERFANPDLLNGYGCQYPRRHPFYITTNMEYGFNRPSVHTVPQCYYPKRNAFTKSLPGITKNYKLNM</sequence>
<dbReference type="OrthoDB" id="546383at2759"/>
<evidence type="ECO:0000256" key="4">
    <source>
        <dbReference type="ARBA" id="ARBA00023212"/>
    </source>
</evidence>
<evidence type="ECO:0000256" key="5">
    <source>
        <dbReference type="ARBA" id="ARBA00023273"/>
    </source>
</evidence>
<reference evidence="7" key="1">
    <citation type="submission" date="2022-01" db="EMBL/GenBank/DDBJ databases">
        <authorList>
            <person name="King R."/>
        </authorList>
    </citation>
    <scope>NUCLEOTIDE SEQUENCE</scope>
</reference>
<keyword evidence="4" id="KW-0206">Cytoskeleton</keyword>
<dbReference type="EMBL" id="OV725077">
    <property type="protein sequence ID" value="CAH1390287.1"/>
    <property type="molecule type" value="Genomic_DNA"/>
</dbReference>
<evidence type="ECO:0000256" key="3">
    <source>
        <dbReference type="ARBA" id="ARBA00022490"/>
    </source>
</evidence>
<evidence type="ECO:0000313" key="8">
    <source>
        <dbReference type="Proteomes" id="UP001152798"/>
    </source>
</evidence>
<evidence type="ECO:0000256" key="2">
    <source>
        <dbReference type="ARBA" id="ARBA00004245"/>
    </source>
</evidence>
<dbReference type="PANTHER" id="PTHR20899">
    <property type="entry name" value="PIERCE HOMOLOG"/>
    <property type="match status" value="1"/>
</dbReference>
<proteinExistence type="inferred from homology"/>
<gene>
    <name evidence="7" type="ORF">NEZAVI_LOCUS1508</name>
</gene>
<dbReference type="AlphaFoldDB" id="A0A9P0H2M0"/>
<dbReference type="InterPro" id="IPR026507">
    <property type="entry name" value="PIRC1/2"/>
</dbReference>
<dbReference type="GO" id="GO:0035082">
    <property type="term" value="P:axoneme assembly"/>
    <property type="evidence" value="ECO:0007669"/>
    <property type="project" value="InterPro"/>
</dbReference>
<dbReference type="Pfam" id="PF14892">
    <property type="entry name" value="PIRC1_2"/>
    <property type="match status" value="1"/>
</dbReference>
<evidence type="ECO:0000313" key="7">
    <source>
        <dbReference type="EMBL" id="CAH1390287.1"/>
    </source>
</evidence>
<accession>A0A9P0H2M0</accession>
<comment type="similarity">
    <text evidence="6">Belongs to the PIERCE1 family.</text>
</comment>
<name>A0A9P0H2M0_NEZVI</name>
<keyword evidence="8" id="KW-1185">Reference proteome</keyword>
<organism evidence="7 8">
    <name type="scientific">Nezara viridula</name>
    <name type="common">Southern green stink bug</name>
    <name type="synonym">Cimex viridulus</name>
    <dbReference type="NCBI Taxonomy" id="85310"/>
    <lineage>
        <taxon>Eukaryota</taxon>
        <taxon>Metazoa</taxon>
        <taxon>Ecdysozoa</taxon>
        <taxon>Arthropoda</taxon>
        <taxon>Hexapoda</taxon>
        <taxon>Insecta</taxon>
        <taxon>Pterygota</taxon>
        <taxon>Neoptera</taxon>
        <taxon>Paraneoptera</taxon>
        <taxon>Hemiptera</taxon>
        <taxon>Heteroptera</taxon>
        <taxon>Panheteroptera</taxon>
        <taxon>Pentatomomorpha</taxon>
        <taxon>Pentatomoidea</taxon>
        <taxon>Pentatomidae</taxon>
        <taxon>Pentatominae</taxon>
        <taxon>Nezara</taxon>
    </lineage>
</organism>